<dbReference type="OrthoDB" id="19837at10239"/>
<name>A0A077B9Q3_9ALPH</name>
<dbReference type="Pfam" id="PF25717">
    <property type="entry name" value="Herpes_ORF32"/>
    <property type="match status" value="1"/>
</dbReference>
<dbReference type="GeneID" id="20194344"/>
<accession>A0A077B9Q3</accession>
<protein>
    <submittedName>
        <fullName evidence="2">Protein V32</fullName>
    </submittedName>
</protein>
<dbReference type="Proteomes" id="UP000172799">
    <property type="component" value="Segment"/>
</dbReference>
<reference evidence="2 3" key="1">
    <citation type="submission" date="2014-06" db="EMBL/GenBank/DDBJ databases">
        <title>Comparative genome analysis of equine alphaherpesviruses.</title>
        <authorList>
            <person name="Sijmons S."/>
            <person name="Vissani A."/>
            <person name="Silva Tordoya M."/>
            <person name="Muylkens B."/>
            <person name="Thiry E."/>
            <person name="Maes P."/>
            <person name="Matthijnssens J."/>
            <person name="Barrandeguy M."/>
            <person name="Van Ranst M."/>
        </authorList>
    </citation>
    <scope>NUCLEOTIDE SEQUENCE [LARGE SCALE GENOMIC DNA]</scope>
    <source>
        <strain evidence="2">AR/2007/C3A</strain>
    </source>
</reference>
<sequence length="166" mass="17685">MSSSVVSAPAESPLAEEVSAVAQQICASEAPAAGFHATSGDHTYAGAASTPASANDCIEAMDTEELLEMVLDAEGEGESEAPQPAQPAFTLKGNFICCSDEECRACLELPFRPSEIGFSRDPHVSMALDMTCGTWIYIPRVFSDTPVCPWMANYCIPDLDEIADRE</sequence>
<organism evidence="2 3">
    <name type="scientific">Equid alphaherpesvirus 3</name>
    <dbReference type="NCBI Taxonomy" id="80341"/>
    <lineage>
        <taxon>Viruses</taxon>
        <taxon>Duplodnaviria</taxon>
        <taxon>Heunggongvirae</taxon>
        <taxon>Peploviricota</taxon>
        <taxon>Herviviricetes</taxon>
        <taxon>Herpesvirales</taxon>
        <taxon>Orthoherpesviridae</taxon>
        <taxon>Alphaherpesvirinae</taxon>
        <taxon>Varicellovirus</taxon>
        <taxon>Varicellovirus equidalpha3</taxon>
    </lineage>
</organism>
<dbReference type="RefSeq" id="YP_009054937.1">
    <property type="nucleotide sequence ID" value="NC_024771.1"/>
</dbReference>
<gene>
    <name evidence="2" type="primary">ORF34</name>
</gene>
<evidence type="ECO:0000313" key="2">
    <source>
        <dbReference type="EMBL" id="AIL02951.1"/>
    </source>
</evidence>
<dbReference type="KEGG" id="vg:20194344"/>
<dbReference type="InterPro" id="IPR057865">
    <property type="entry name" value="ORF32/34"/>
</dbReference>
<evidence type="ECO:0000259" key="1">
    <source>
        <dbReference type="Pfam" id="PF25717"/>
    </source>
</evidence>
<proteinExistence type="predicted"/>
<dbReference type="EMBL" id="KM051845">
    <property type="protein sequence ID" value="AIL02951.1"/>
    <property type="molecule type" value="Genomic_DNA"/>
</dbReference>
<keyword evidence="3" id="KW-1185">Reference proteome</keyword>
<feature type="domain" description="ORF32/34" evidence="1">
    <location>
        <begin position="89"/>
        <end position="163"/>
    </location>
</feature>
<evidence type="ECO:0000313" key="3">
    <source>
        <dbReference type="Proteomes" id="UP000172799"/>
    </source>
</evidence>